<feature type="domain" description="Glycosyltransferase subfamily 4-like N-terminal" evidence="3">
    <location>
        <begin position="188"/>
        <end position="367"/>
    </location>
</feature>
<evidence type="ECO:0000256" key="2">
    <source>
        <dbReference type="ARBA" id="ARBA00022679"/>
    </source>
</evidence>
<gene>
    <name evidence="4" type="ORF">GCM10022261_08990</name>
</gene>
<dbReference type="Pfam" id="PF13692">
    <property type="entry name" value="Glyco_trans_1_4"/>
    <property type="match status" value="1"/>
</dbReference>
<dbReference type="SUPFAM" id="SSF53756">
    <property type="entry name" value="UDP-Glycosyltransferase/glycogen phosphorylase"/>
    <property type="match status" value="1"/>
</dbReference>
<dbReference type="PANTHER" id="PTHR12526">
    <property type="entry name" value="GLYCOSYLTRANSFERASE"/>
    <property type="match status" value="1"/>
</dbReference>
<dbReference type="Pfam" id="PF13579">
    <property type="entry name" value="Glyco_trans_4_4"/>
    <property type="match status" value="1"/>
</dbReference>
<evidence type="ECO:0000256" key="1">
    <source>
        <dbReference type="ARBA" id="ARBA00022676"/>
    </source>
</evidence>
<evidence type="ECO:0000313" key="5">
    <source>
        <dbReference type="Proteomes" id="UP001501586"/>
    </source>
</evidence>
<proteinExistence type="predicted"/>
<protein>
    <submittedName>
        <fullName evidence="4">Glycosyltransferase family 4 protein</fullName>
    </submittedName>
</protein>
<organism evidence="4 5">
    <name type="scientific">Brevibacterium daeguense</name>
    <dbReference type="NCBI Taxonomy" id="909936"/>
    <lineage>
        <taxon>Bacteria</taxon>
        <taxon>Bacillati</taxon>
        <taxon>Actinomycetota</taxon>
        <taxon>Actinomycetes</taxon>
        <taxon>Micrococcales</taxon>
        <taxon>Brevibacteriaceae</taxon>
        <taxon>Brevibacterium</taxon>
    </lineage>
</organism>
<dbReference type="Proteomes" id="UP001501586">
    <property type="component" value="Unassembled WGS sequence"/>
</dbReference>
<dbReference type="PANTHER" id="PTHR12526:SF639">
    <property type="entry name" value="GLYCOSYL TRANSFERASE GROUP 1"/>
    <property type="match status" value="1"/>
</dbReference>
<dbReference type="Gene3D" id="3.40.50.2000">
    <property type="entry name" value="Glycogen Phosphorylase B"/>
    <property type="match status" value="2"/>
</dbReference>
<keyword evidence="2" id="KW-0808">Transferase</keyword>
<dbReference type="CDD" id="cd03801">
    <property type="entry name" value="GT4_PimA-like"/>
    <property type="match status" value="1"/>
</dbReference>
<keyword evidence="5" id="KW-1185">Reference proteome</keyword>
<dbReference type="InterPro" id="IPR028098">
    <property type="entry name" value="Glyco_trans_4-like_N"/>
</dbReference>
<dbReference type="EMBL" id="BAABAZ010000004">
    <property type="protein sequence ID" value="GAA4283368.1"/>
    <property type="molecule type" value="Genomic_DNA"/>
</dbReference>
<keyword evidence="1" id="KW-0328">Glycosyltransferase</keyword>
<evidence type="ECO:0000259" key="3">
    <source>
        <dbReference type="Pfam" id="PF13579"/>
    </source>
</evidence>
<reference evidence="5" key="1">
    <citation type="journal article" date="2019" name="Int. J. Syst. Evol. Microbiol.">
        <title>The Global Catalogue of Microorganisms (GCM) 10K type strain sequencing project: providing services to taxonomists for standard genome sequencing and annotation.</title>
        <authorList>
            <consortium name="The Broad Institute Genomics Platform"/>
            <consortium name="The Broad Institute Genome Sequencing Center for Infectious Disease"/>
            <person name="Wu L."/>
            <person name="Ma J."/>
        </authorList>
    </citation>
    <scope>NUCLEOTIDE SEQUENCE [LARGE SCALE GENOMIC DNA]</scope>
    <source>
        <strain evidence="5">JCM 17458</strain>
    </source>
</reference>
<sequence length="582" mass="62299">MSASFVFRQAVTLSRVIAEHVTSDPVFFGMQASRRLPRMYSKGVGRLLSKRKHPAVQATGLWLGGDLSEARKVVRAATGKTRGISARVLGEIALHVGMRDEAEQFAAVAGTGSGARALRARIAGYLGDMTGSIAAAPRGRPRSRLESERAAFARGWYPAVTRSRDVTQVPKADVVFSLTNSLPHTQSGYTLRTHAILQAVQGTGVGVLGTTRTSYPVSVGRFSWRDHDIVDGVTYVRDVPWNHGRTVEERIEKQAEFLAGVARGSDAKALHTTTHFVNGVATRAAAEHLGLPWIYEVRGVLEETWAAGRGTAEENQAVRGSERFSLFRDRETEVALAADRVITLGQTMAAELVRRGVNEDKILVAPNAVSASVLQADVSIPAGQVRAEQGLPRDGVWVGTAASIVGYEGLDVLVDAVEKVRSAGVDLRLLVVGDGVELPALREQARPLGAAAVFTGRVPQSHAHSLVRCLDVFVVPRRDDPVCSLVTPLKPVEAAGFGRPVVLSDLPALTESLPPGAFISVPPGDACALADTLTWLGRDEDTRAALAAAGRDFVRRERRWDGVGRAYAELYEGLGLEVGGSL</sequence>
<accession>A0ABP8EHC7</accession>
<comment type="caution">
    <text evidence="4">The sequence shown here is derived from an EMBL/GenBank/DDBJ whole genome shotgun (WGS) entry which is preliminary data.</text>
</comment>
<dbReference type="RefSeq" id="WP_236865424.1">
    <property type="nucleotide sequence ID" value="NZ_BAABAZ010000004.1"/>
</dbReference>
<evidence type="ECO:0000313" key="4">
    <source>
        <dbReference type="EMBL" id="GAA4283368.1"/>
    </source>
</evidence>
<name>A0ABP8EHC7_9MICO</name>